<evidence type="ECO:0000313" key="2">
    <source>
        <dbReference type="EMBL" id="NMO78849.1"/>
    </source>
</evidence>
<dbReference type="Proteomes" id="UP000588491">
    <property type="component" value="Unassembled WGS sequence"/>
</dbReference>
<dbReference type="AlphaFoldDB" id="A0A7Y0KC20"/>
<proteinExistence type="predicted"/>
<dbReference type="EMBL" id="JABBPK010000001">
    <property type="protein sequence ID" value="NMO78849.1"/>
    <property type="molecule type" value="Genomic_DNA"/>
</dbReference>
<comment type="caution">
    <text evidence="2">The sequence shown here is derived from an EMBL/GenBank/DDBJ whole genome shotgun (WGS) entry which is preliminary data.</text>
</comment>
<keyword evidence="3" id="KW-1185">Reference proteome</keyword>
<reference evidence="2 3" key="1">
    <citation type="submission" date="2020-04" db="EMBL/GenBank/DDBJ databases">
        <title>Bacillus sp. UniB3 isolated from commercial digestive syrup.</title>
        <authorList>
            <person name="Thorat V."/>
            <person name="Kirdat K."/>
            <person name="Tiwarekar B."/>
            <person name="Yadav A."/>
        </authorList>
    </citation>
    <scope>NUCLEOTIDE SEQUENCE [LARGE SCALE GENOMIC DNA]</scope>
    <source>
        <strain evidence="2 3">UniB3</strain>
    </source>
</reference>
<sequence length="104" mass="11376">MNWKHIIGGVVVGVAASYIAKEAISKNSGLSSEQVLYIAKTAFKEKGSINGSWINMEKETLHTVDSSFTVYRGGITRMNGDTQEVFEFVSDSETGKIIDINQLS</sequence>
<name>A0A7Y0KC20_9BACI</name>
<protein>
    <recommendedName>
        <fullName evidence="1">PepSY domain-containing protein</fullName>
    </recommendedName>
</protein>
<dbReference type="RefSeq" id="WP_169188984.1">
    <property type="nucleotide sequence ID" value="NZ_JABBPK010000001.1"/>
</dbReference>
<evidence type="ECO:0000313" key="3">
    <source>
        <dbReference type="Proteomes" id="UP000588491"/>
    </source>
</evidence>
<gene>
    <name evidence="2" type="ORF">HHU08_17855</name>
</gene>
<feature type="domain" description="PepSY" evidence="1">
    <location>
        <begin position="30"/>
        <end position="100"/>
    </location>
</feature>
<evidence type="ECO:0000259" key="1">
    <source>
        <dbReference type="Pfam" id="PF03413"/>
    </source>
</evidence>
<dbReference type="Pfam" id="PF03413">
    <property type="entry name" value="PepSY"/>
    <property type="match status" value="1"/>
</dbReference>
<accession>A0A7Y0KC20</accession>
<organism evidence="2 3">
    <name type="scientific">Niallia alba</name>
    <dbReference type="NCBI Taxonomy" id="2729105"/>
    <lineage>
        <taxon>Bacteria</taxon>
        <taxon>Bacillati</taxon>
        <taxon>Bacillota</taxon>
        <taxon>Bacilli</taxon>
        <taxon>Bacillales</taxon>
        <taxon>Bacillaceae</taxon>
        <taxon>Niallia</taxon>
    </lineage>
</organism>
<dbReference type="InterPro" id="IPR025711">
    <property type="entry name" value="PepSY"/>
</dbReference>